<comment type="similarity">
    <text evidence="5">Belongs to the HIPP family.</text>
</comment>
<keyword evidence="4" id="KW-0636">Prenylation</keyword>
<keyword evidence="1" id="KW-0488">Methylation</keyword>
<dbReference type="GeneID" id="120275274"/>
<evidence type="ECO:0000256" key="6">
    <source>
        <dbReference type="SAM" id="MobiDB-lite"/>
    </source>
</evidence>
<evidence type="ECO:0000256" key="3">
    <source>
        <dbReference type="ARBA" id="ARBA00023288"/>
    </source>
</evidence>
<dbReference type="PANTHER" id="PTHR45811:SF49">
    <property type="entry name" value="OS04G0667600 PROTEIN"/>
    <property type="match status" value="1"/>
</dbReference>
<dbReference type="RefSeq" id="XP_039137740.1">
    <property type="nucleotide sequence ID" value="XM_039281806.1"/>
</dbReference>
<evidence type="ECO:0000313" key="10">
    <source>
        <dbReference type="RefSeq" id="XP_039137741.1"/>
    </source>
</evidence>
<feature type="region of interest" description="Disordered" evidence="6">
    <location>
        <begin position="71"/>
        <end position="131"/>
    </location>
</feature>
<evidence type="ECO:0000256" key="2">
    <source>
        <dbReference type="ARBA" id="ARBA00022723"/>
    </source>
</evidence>
<evidence type="ECO:0000256" key="5">
    <source>
        <dbReference type="ARBA" id="ARBA00024045"/>
    </source>
</evidence>
<proteinExistence type="inferred from homology"/>
<reference evidence="9 10" key="1">
    <citation type="submission" date="2025-04" db="UniProtKB">
        <authorList>
            <consortium name="RefSeq"/>
        </authorList>
    </citation>
    <scope>IDENTIFICATION</scope>
</reference>
<dbReference type="InterPro" id="IPR006121">
    <property type="entry name" value="HMA_dom"/>
</dbReference>
<dbReference type="InterPro" id="IPR051863">
    <property type="entry name" value="HIPP"/>
</dbReference>
<name>A0AB40CCT3_DIOCR</name>
<dbReference type="Gene3D" id="3.30.70.100">
    <property type="match status" value="1"/>
</dbReference>
<evidence type="ECO:0000256" key="4">
    <source>
        <dbReference type="ARBA" id="ARBA00023289"/>
    </source>
</evidence>
<evidence type="ECO:0000256" key="1">
    <source>
        <dbReference type="ARBA" id="ARBA00022481"/>
    </source>
</evidence>
<keyword evidence="8" id="KW-1185">Reference proteome</keyword>
<dbReference type="Pfam" id="PF00403">
    <property type="entry name" value="HMA"/>
    <property type="match status" value="1"/>
</dbReference>
<sequence>MKVIVLRLDLHDNKEKQKAMKAVSTLSGIDSLTMDMKEGKMTVVGIVDPVNVVSKLRKTWNAQILSIGPVKEPEKKQEGEKKEEPKKEEPKKEEPKKEEAESKKEEPENKKEEAEKKKEEPEKKEPPSEQQQMISELVNAYKAYHQFMSTHSHNQYVPATHSYNQYMPPTQYVPPAQYMPTHSYVHHSAEENPNSCVIC</sequence>
<dbReference type="InterPro" id="IPR036163">
    <property type="entry name" value="HMA_dom_sf"/>
</dbReference>
<dbReference type="SUPFAM" id="SSF55008">
    <property type="entry name" value="HMA, heavy metal-associated domain"/>
    <property type="match status" value="1"/>
</dbReference>
<protein>
    <submittedName>
        <fullName evidence="9">Heavy metal-associated isoprenylated plant protein 39-like isoform X1</fullName>
    </submittedName>
    <submittedName>
        <fullName evidence="10">Heavy metal-associated isoprenylated plant protein 39-like isoform X2</fullName>
    </submittedName>
</protein>
<dbReference type="Proteomes" id="UP001515500">
    <property type="component" value="Chromosome 14"/>
</dbReference>
<feature type="compositionally biased region" description="Basic and acidic residues" evidence="6">
    <location>
        <begin position="71"/>
        <end position="127"/>
    </location>
</feature>
<keyword evidence="3" id="KW-0449">Lipoprotein</keyword>
<dbReference type="RefSeq" id="XP_039137741.1">
    <property type="nucleotide sequence ID" value="XM_039281807.1"/>
</dbReference>
<feature type="domain" description="HMA" evidence="7">
    <location>
        <begin position="1"/>
        <end position="68"/>
    </location>
</feature>
<organism evidence="8 10">
    <name type="scientific">Dioscorea cayennensis subsp. rotundata</name>
    <name type="common">White Guinea yam</name>
    <name type="synonym">Dioscorea rotundata</name>
    <dbReference type="NCBI Taxonomy" id="55577"/>
    <lineage>
        <taxon>Eukaryota</taxon>
        <taxon>Viridiplantae</taxon>
        <taxon>Streptophyta</taxon>
        <taxon>Embryophyta</taxon>
        <taxon>Tracheophyta</taxon>
        <taxon>Spermatophyta</taxon>
        <taxon>Magnoliopsida</taxon>
        <taxon>Liliopsida</taxon>
        <taxon>Dioscoreales</taxon>
        <taxon>Dioscoreaceae</taxon>
        <taxon>Dioscorea</taxon>
    </lineage>
</organism>
<dbReference type="PANTHER" id="PTHR45811">
    <property type="entry name" value="COPPER TRANSPORT PROTEIN FAMILY-RELATED"/>
    <property type="match status" value="1"/>
</dbReference>
<dbReference type="GO" id="GO:0046872">
    <property type="term" value="F:metal ion binding"/>
    <property type="evidence" value="ECO:0007669"/>
    <property type="project" value="UniProtKB-KW"/>
</dbReference>
<gene>
    <name evidence="9 10" type="primary">LOC120275274</name>
</gene>
<dbReference type="PROSITE" id="PS50846">
    <property type="entry name" value="HMA_2"/>
    <property type="match status" value="1"/>
</dbReference>
<keyword evidence="2" id="KW-0479">Metal-binding</keyword>
<evidence type="ECO:0000313" key="9">
    <source>
        <dbReference type="RefSeq" id="XP_039137740.1"/>
    </source>
</evidence>
<evidence type="ECO:0000313" key="8">
    <source>
        <dbReference type="Proteomes" id="UP001515500"/>
    </source>
</evidence>
<dbReference type="AlphaFoldDB" id="A0AB40CCT3"/>
<accession>A0AB40CCT3</accession>
<evidence type="ECO:0000259" key="7">
    <source>
        <dbReference type="PROSITE" id="PS50846"/>
    </source>
</evidence>